<evidence type="ECO:0000256" key="2">
    <source>
        <dbReference type="ARBA" id="ARBA00022741"/>
    </source>
</evidence>
<dbReference type="Gene3D" id="2.60.200.40">
    <property type="match status" value="1"/>
</dbReference>
<dbReference type="PANTHER" id="PTHR12358:SF31">
    <property type="entry name" value="ACYLGLYCEROL KINASE, MITOCHONDRIAL"/>
    <property type="match status" value="1"/>
</dbReference>
<dbReference type="AlphaFoldDB" id="A0AAF0F7K6"/>
<evidence type="ECO:0000259" key="5">
    <source>
        <dbReference type="PROSITE" id="PS50146"/>
    </source>
</evidence>
<dbReference type="GO" id="GO:0016020">
    <property type="term" value="C:membrane"/>
    <property type="evidence" value="ECO:0007669"/>
    <property type="project" value="TreeGrafter"/>
</dbReference>
<dbReference type="InterPro" id="IPR001206">
    <property type="entry name" value="Diacylglycerol_kinase_cat_dom"/>
</dbReference>
<dbReference type="SUPFAM" id="SSF111331">
    <property type="entry name" value="NAD kinase/diacylglycerol kinase-like"/>
    <property type="match status" value="1"/>
</dbReference>
<reference evidence="6" key="1">
    <citation type="submission" date="2023-03" db="EMBL/GenBank/DDBJ databases">
        <title>Mating type loci evolution in Malassezia.</title>
        <authorList>
            <person name="Coelho M.A."/>
        </authorList>
    </citation>
    <scope>NUCLEOTIDE SEQUENCE</scope>
    <source>
        <strain evidence="6">CBS 9431</strain>
    </source>
</reference>
<keyword evidence="1 6" id="KW-0808">Transferase</keyword>
<dbReference type="InterPro" id="IPR017438">
    <property type="entry name" value="ATP-NAD_kinase_N"/>
</dbReference>
<dbReference type="GO" id="GO:0005524">
    <property type="term" value="F:ATP binding"/>
    <property type="evidence" value="ECO:0007669"/>
    <property type="project" value="UniProtKB-KW"/>
</dbReference>
<dbReference type="GO" id="GO:0005737">
    <property type="term" value="C:cytoplasm"/>
    <property type="evidence" value="ECO:0007669"/>
    <property type="project" value="TreeGrafter"/>
</dbReference>
<dbReference type="Gene3D" id="3.40.50.10330">
    <property type="entry name" value="Probable inorganic polyphosphate/atp-NAD kinase, domain 1"/>
    <property type="match status" value="1"/>
</dbReference>
<keyword evidence="7" id="KW-1185">Reference proteome</keyword>
<dbReference type="InterPro" id="IPR050187">
    <property type="entry name" value="Lipid_Phosphate_FormReg"/>
</dbReference>
<evidence type="ECO:0000313" key="6">
    <source>
        <dbReference type="EMBL" id="WFD39772.1"/>
    </source>
</evidence>
<dbReference type="InterPro" id="IPR016064">
    <property type="entry name" value="NAD/diacylglycerol_kinase_sf"/>
</dbReference>
<keyword evidence="2" id="KW-0547">Nucleotide-binding</keyword>
<organism evidence="6 7">
    <name type="scientific">Malassezia japonica</name>
    <dbReference type="NCBI Taxonomy" id="223818"/>
    <lineage>
        <taxon>Eukaryota</taxon>
        <taxon>Fungi</taxon>
        <taxon>Dikarya</taxon>
        <taxon>Basidiomycota</taxon>
        <taxon>Ustilaginomycotina</taxon>
        <taxon>Malasseziomycetes</taxon>
        <taxon>Malasseziales</taxon>
        <taxon>Malasseziaceae</taxon>
        <taxon>Malassezia</taxon>
    </lineage>
</organism>
<sequence length="554" mass="60291">MSSLQGVVQGAEAALRVQDAQLIVHSEQTDIVNIPVELVLNSELSVANGQAIATIHFLAPSVMRGVSCGPGKVYRLDRERWRKRSSDPHMAHLELGKVQVRMPAAQQPTAAQWLDELNGLAYPYGPARRRILVVCNPVGGQGFGKRALRKIVLPILEAAGCKLTTILTKKRRDAFVAAHDINVQDYDALVCVGGDGTVHEIVNGLAAREDAIDALHLPLVPVPCGSGNGMFVSLHGATTLNVALACLSALKGRGHVQELCVVTQDAALFPEKETIYPIRGTGEGGKAYVQYYSFLSQAIGLMADIDLGTEHLRFLGDLRFSLSYLFGVVFNKKCDINIEVFLGSRGGTNKARMRARALSEAPSAVDGMTRPDNVRRLKYGSVMDTVEHVAKPLHLSDASEGEPNAQEEAMAGWQQVPVAVSSLYCGKMPYVARSFMAFPYALPSDGAMDILIQKQNSTTLQKVSSLLDGEAGDHVFNPSIRYFKVEACRVTPKTKGTHRTGYLSIDGERVPYAPFQVEVSPLSLQLLSLDDEEWKAPILHPPAVRQHEARRPSK</sequence>
<dbReference type="InterPro" id="IPR045540">
    <property type="entry name" value="YegS/DAGK_C"/>
</dbReference>
<keyword evidence="4" id="KW-0067">ATP-binding</keyword>
<dbReference type="PANTHER" id="PTHR12358">
    <property type="entry name" value="SPHINGOSINE KINASE"/>
    <property type="match status" value="1"/>
</dbReference>
<dbReference type="Pfam" id="PF19279">
    <property type="entry name" value="YegS_C"/>
    <property type="match status" value="1"/>
</dbReference>
<dbReference type="RefSeq" id="XP_060122669.1">
    <property type="nucleotide sequence ID" value="XM_060266686.1"/>
</dbReference>
<dbReference type="GO" id="GO:0046512">
    <property type="term" value="P:sphingosine biosynthetic process"/>
    <property type="evidence" value="ECO:0007669"/>
    <property type="project" value="TreeGrafter"/>
</dbReference>
<dbReference type="SMART" id="SM00046">
    <property type="entry name" value="DAGKc"/>
    <property type="match status" value="1"/>
</dbReference>
<dbReference type="Pfam" id="PF00781">
    <property type="entry name" value="DAGK_cat"/>
    <property type="match status" value="1"/>
</dbReference>
<evidence type="ECO:0000256" key="4">
    <source>
        <dbReference type="ARBA" id="ARBA00022840"/>
    </source>
</evidence>
<dbReference type="PROSITE" id="PS50146">
    <property type="entry name" value="DAGK"/>
    <property type="match status" value="1"/>
</dbReference>
<dbReference type="Proteomes" id="UP001217754">
    <property type="component" value="Chromosome 4"/>
</dbReference>
<dbReference type="EC" id="2.7.1.91" evidence="6"/>
<gene>
    <name evidence="6" type="primary">LCB4_1</name>
    <name evidence="6" type="ORF">MJAP1_002753</name>
</gene>
<keyword evidence="3 6" id="KW-0418">Kinase</keyword>
<accession>A0AAF0F7K6</accession>
<feature type="domain" description="DAGKc" evidence="5">
    <location>
        <begin position="126"/>
        <end position="266"/>
    </location>
</feature>
<dbReference type="GeneID" id="85226404"/>
<evidence type="ECO:0000256" key="3">
    <source>
        <dbReference type="ARBA" id="ARBA00022777"/>
    </source>
</evidence>
<evidence type="ECO:0000313" key="7">
    <source>
        <dbReference type="Proteomes" id="UP001217754"/>
    </source>
</evidence>
<dbReference type="GO" id="GO:0008481">
    <property type="term" value="F:sphingosine kinase activity"/>
    <property type="evidence" value="ECO:0007669"/>
    <property type="project" value="UniProtKB-EC"/>
</dbReference>
<protein>
    <submittedName>
        <fullName evidence="6">Sphingosine kinase</fullName>
        <ecNumber evidence="6">2.7.1.91</ecNumber>
    </submittedName>
</protein>
<evidence type="ECO:0000256" key="1">
    <source>
        <dbReference type="ARBA" id="ARBA00022679"/>
    </source>
</evidence>
<proteinExistence type="predicted"/>
<dbReference type="EMBL" id="CP119961">
    <property type="protein sequence ID" value="WFD39772.1"/>
    <property type="molecule type" value="Genomic_DNA"/>
</dbReference>
<name>A0AAF0F7K6_9BASI</name>